<dbReference type="RefSeq" id="XP_065671655.1">
    <property type="nucleotide sequence ID" value="XM_065815583.1"/>
</dbReference>
<organism evidence="1 2">
    <name type="scientific">Hydra vulgaris</name>
    <name type="common">Hydra</name>
    <name type="synonym">Hydra attenuata</name>
    <dbReference type="NCBI Taxonomy" id="6087"/>
    <lineage>
        <taxon>Eukaryota</taxon>
        <taxon>Metazoa</taxon>
        <taxon>Cnidaria</taxon>
        <taxon>Hydrozoa</taxon>
        <taxon>Hydroidolina</taxon>
        <taxon>Anthoathecata</taxon>
        <taxon>Aplanulata</taxon>
        <taxon>Hydridae</taxon>
        <taxon>Hydra</taxon>
    </lineage>
</organism>
<evidence type="ECO:0000313" key="1">
    <source>
        <dbReference type="Proteomes" id="UP001652625"/>
    </source>
</evidence>
<dbReference type="Proteomes" id="UP001652625">
    <property type="component" value="Chromosome 13"/>
</dbReference>
<accession>A0ABM4DBA9</accession>
<reference evidence="2" key="1">
    <citation type="submission" date="2025-08" db="UniProtKB">
        <authorList>
            <consortium name="RefSeq"/>
        </authorList>
    </citation>
    <scope>IDENTIFICATION</scope>
</reference>
<name>A0ABM4DBA9_HYDVU</name>
<dbReference type="GeneID" id="136089531"/>
<dbReference type="PANTHER" id="PTHR33198">
    <property type="entry name" value="ANK_REP_REGION DOMAIN-CONTAINING PROTEIN-RELATED"/>
    <property type="match status" value="1"/>
</dbReference>
<sequence length="225" mass="26014">MSKILKPTRLDLDHNAPTASKEWKHWKRTFENFREDCGEEAPDKFRSIINFVSSNVYDYIEECDSYESIIETLENLYIKTPNEIFARHQLLIRHQTSGESLEDFLQELRKLSKNCNYKDVSAQQYREEQIRDAFISGITSNYIRQRLLENSTLNLQSAFNQARSLDIAQRNSESYIQKPLSSSTSPNIVATIKLPEEPSAALNAIPVHPQTNCIYCGNQPHNQLN</sequence>
<keyword evidence="1" id="KW-1185">Reference proteome</keyword>
<protein>
    <submittedName>
        <fullName evidence="2">Uncharacterized protein LOC136089531</fullName>
    </submittedName>
</protein>
<dbReference type="PANTHER" id="PTHR33198:SF19">
    <property type="entry name" value="CCHC-TYPE DOMAIN-CONTAINING PROTEIN"/>
    <property type="match status" value="1"/>
</dbReference>
<proteinExistence type="predicted"/>
<evidence type="ECO:0000313" key="2">
    <source>
        <dbReference type="RefSeq" id="XP_065671655.1"/>
    </source>
</evidence>
<gene>
    <name evidence="2" type="primary">LOC136089531</name>
</gene>